<dbReference type="PRINTS" id="PR00081">
    <property type="entry name" value="GDHRDH"/>
</dbReference>
<comment type="similarity">
    <text evidence="1">Belongs to the short-chain dehydrogenases/reductases (SDR) family.</text>
</comment>
<dbReference type="Gene3D" id="3.40.50.720">
    <property type="entry name" value="NAD(P)-binding Rossmann-like Domain"/>
    <property type="match status" value="1"/>
</dbReference>
<dbReference type="RefSeq" id="WP_130355513.1">
    <property type="nucleotide sequence ID" value="NZ_SGXC01000001.1"/>
</dbReference>
<evidence type="ECO:0000313" key="2">
    <source>
        <dbReference type="EMBL" id="RZS84121.1"/>
    </source>
</evidence>
<organism evidence="2 3">
    <name type="scientific">Pigmentiphaga kullae</name>
    <dbReference type="NCBI Taxonomy" id="151784"/>
    <lineage>
        <taxon>Bacteria</taxon>
        <taxon>Pseudomonadati</taxon>
        <taxon>Pseudomonadota</taxon>
        <taxon>Betaproteobacteria</taxon>
        <taxon>Burkholderiales</taxon>
        <taxon>Alcaligenaceae</taxon>
        <taxon>Pigmentiphaga</taxon>
    </lineage>
</organism>
<keyword evidence="3" id="KW-1185">Reference proteome</keyword>
<dbReference type="AlphaFoldDB" id="A0A4Q7NGN1"/>
<dbReference type="InterPro" id="IPR050259">
    <property type="entry name" value="SDR"/>
</dbReference>
<accession>A0A4Q7NGN1</accession>
<evidence type="ECO:0000256" key="1">
    <source>
        <dbReference type="ARBA" id="ARBA00006484"/>
    </source>
</evidence>
<dbReference type="InterPro" id="IPR036291">
    <property type="entry name" value="NAD(P)-bd_dom_sf"/>
</dbReference>
<proteinExistence type="inferred from homology"/>
<dbReference type="OrthoDB" id="8681763at2"/>
<gene>
    <name evidence="2" type="ORF">EV675_0123</name>
</gene>
<dbReference type="PANTHER" id="PTHR42879">
    <property type="entry name" value="3-OXOACYL-(ACYL-CARRIER-PROTEIN) REDUCTASE"/>
    <property type="match status" value="1"/>
</dbReference>
<reference evidence="2 3" key="1">
    <citation type="submission" date="2019-02" db="EMBL/GenBank/DDBJ databases">
        <title>Genomic Encyclopedia of Type Strains, Phase IV (KMG-IV): sequencing the most valuable type-strain genomes for metagenomic binning, comparative biology and taxonomic classification.</title>
        <authorList>
            <person name="Goeker M."/>
        </authorList>
    </citation>
    <scope>NUCLEOTIDE SEQUENCE [LARGE SCALE GENOMIC DNA]</scope>
    <source>
        <strain evidence="2 3">K24</strain>
    </source>
</reference>
<dbReference type="Pfam" id="PF13561">
    <property type="entry name" value="adh_short_C2"/>
    <property type="match status" value="1"/>
</dbReference>
<protein>
    <submittedName>
        <fullName evidence="2">3-oxoacyl-[acyl-carrier protein] reductase</fullName>
    </submittedName>
</protein>
<dbReference type="Proteomes" id="UP000292445">
    <property type="component" value="Unassembled WGS sequence"/>
</dbReference>
<dbReference type="SUPFAM" id="SSF51735">
    <property type="entry name" value="NAD(P)-binding Rossmann-fold domains"/>
    <property type="match status" value="1"/>
</dbReference>
<sequence>MDLGLQGRRAVVCAASSGLGLACAEALAGEGVEVAIVGRDQARLDAAARHIAGTGAKAAVATVVADLSDPRVCGELPRRTGVPDILVINGGGPPVRHDATGIDGALWESAMNGLFHGPRALIGACVDEMRARGFGRIVNISSAAVLSPRSGFALSVSPRAALIAFCDLLAREVAPHGVTVNHLLPHSIETQRLSDNLAAEAANLGVGADELRARRVASIPVRRSGRPQELGAYCAFLCGTQAGYVTGRRHVIDGGTYI</sequence>
<comment type="caution">
    <text evidence="2">The sequence shown here is derived from an EMBL/GenBank/DDBJ whole genome shotgun (WGS) entry which is preliminary data.</text>
</comment>
<dbReference type="EMBL" id="SGXC01000001">
    <property type="protein sequence ID" value="RZS84121.1"/>
    <property type="molecule type" value="Genomic_DNA"/>
</dbReference>
<dbReference type="PANTHER" id="PTHR42879:SF6">
    <property type="entry name" value="NADPH-DEPENDENT REDUCTASE BACG"/>
    <property type="match status" value="1"/>
</dbReference>
<name>A0A4Q7NGN1_9BURK</name>
<dbReference type="InterPro" id="IPR002347">
    <property type="entry name" value="SDR_fam"/>
</dbReference>
<evidence type="ECO:0000313" key="3">
    <source>
        <dbReference type="Proteomes" id="UP000292445"/>
    </source>
</evidence>